<keyword evidence="2" id="KW-0489">Methyltransferase</keyword>
<proteinExistence type="predicted"/>
<dbReference type="InterPro" id="IPR029063">
    <property type="entry name" value="SAM-dependent_MTases_sf"/>
</dbReference>
<sequence>MADAGSAELAEGAFDTLFSRFGMMFSDDPTGAFAHMRRAFRPGGRVALVCWRGVAENDWIRLPMSAIKGIGGRLQRYRYRALRYFRSV</sequence>
<evidence type="ECO:0000313" key="3">
    <source>
        <dbReference type="Proteomes" id="UP001549077"/>
    </source>
</evidence>
<organism evidence="2 3">
    <name type="scientific">Rhizobium binae</name>
    <dbReference type="NCBI Taxonomy" id="1138190"/>
    <lineage>
        <taxon>Bacteria</taxon>
        <taxon>Pseudomonadati</taxon>
        <taxon>Pseudomonadota</taxon>
        <taxon>Alphaproteobacteria</taxon>
        <taxon>Hyphomicrobiales</taxon>
        <taxon>Rhizobiaceae</taxon>
        <taxon>Rhizobium/Agrobacterium group</taxon>
        <taxon>Rhizobium</taxon>
    </lineage>
</organism>
<dbReference type="Gene3D" id="3.40.50.150">
    <property type="entry name" value="Vaccinia Virus protein VP39"/>
    <property type="match status" value="1"/>
</dbReference>
<dbReference type="Pfam" id="PF08241">
    <property type="entry name" value="Methyltransf_11"/>
    <property type="match status" value="1"/>
</dbReference>
<dbReference type="Proteomes" id="UP001549077">
    <property type="component" value="Unassembled WGS sequence"/>
</dbReference>
<dbReference type="SUPFAM" id="SSF53335">
    <property type="entry name" value="S-adenosyl-L-methionine-dependent methyltransferases"/>
    <property type="match status" value="1"/>
</dbReference>
<keyword evidence="2" id="KW-0808">Transferase</keyword>
<evidence type="ECO:0000313" key="2">
    <source>
        <dbReference type="EMBL" id="MET3758223.1"/>
    </source>
</evidence>
<reference evidence="2 3" key="1">
    <citation type="submission" date="2024-06" db="EMBL/GenBank/DDBJ databases">
        <title>Genomic Encyclopedia of Type Strains, Phase IV (KMG-IV): sequencing the most valuable type-strain genomes for metagenomic binning, comparative biology and taxonomic classification.</title>
        <authorList>
            <person name="Goeker M."/>
        </authorList>
    </citation>
    <scope>NUCLEOTIDE SEQUENCE [LARGE SCALE GENOMIC DNA]</scope>
    <source>
        <strain evidence="2 3">DSM 29288</strain>
    </source>
</reference>
<dbReference type="InterPro" id="IPR013216">
    <property type="entry name" value="Methyltransf_11"/>
</dbReference>
<dbReference type="EMBL" id="JBEPMY010000026">
    <property type="protein sequence ID" value="MET3758223.1"/>
    <property type="molecule type" value="Genomic_DNA"/>
</dbReference>
<name>A0ABV2MP42_9HYPH</name>
<dbReference type="GO" id="GO:0008168">
    <property type="term" value="F:methyltransferase activity"/>
    <property type="evidence" value="ECO:0007669"/>
    <property type="project" value="UniProtKB-KW"/>
</dbReference>
<evidence type="ECO:0000259" key="1">
    <source>
        <dbReference type="Pfam" id="PF08241"/>
    </source>
</evidence>
<keyword evidence="3" id="KW-1185">Reference proteome</keyword>
<protein>
    <submittedName>
        <fullName evidence="2">SAM-dependent methyltransferase</fullName>
    </submittedName>
</protein>
<gene>
    <name evidence="2" type="ORF">ABID08_005605</name>
</gene>
<accession>A0ABV2MP42</accession>
<dbReference type="GO" id="GO:0032259">
    <property type="term" value="P:methylation"/>
    <property type="evidence" value="ECO:0007669"/>
    <property type="project" value="UniProtKB-KW"/>
</dbReference>
<feature type="domain" description="Methyltransferase type 11" evidence="1">
    <location>
        <begin position="2"/>
        <end position="47"/>
    </location>
</feature>
<comment type="caution">
    <text evidence="2">The sequence shown here is derived from an EMBL/GenBank/DDBJ whole genome shotgun (WGS) entry which is preliminary data.</text>
</comment>